<evidence type="ECO:0000313" key="2">
    <source>
        <dbReference type="EMBL" id="PPR04257.1"/>
    </source>
</evidence>
<protein>
    <submittedName>
        <fullName evidence="2">Uncharacterized protein</fullName>
    </submittedName>
</protein>
<keyword evidence="3" id="KW-1185">Reference proteome</keyword>
<gene>
    <name evidence="2" type="ORF">CVT24_013348</name>
</gene>
<sequence>MDVLSNAAQVLLNQTFEELLDNPQAYAQRKAVLDSFSAAEILRELAFRLREEERKGGLAVDVGEWLFGGSACGDDVDDDEEDSRGDGDEKHCHSSWTS</sequence>
<name>A0A409YMF4_9AGAR</name>
<comment type="caution">
    <text evidence="2">The sequence shown here is derived from an EMBL/GenBank/DDBJ whole genome shotgun (WGS) entry which is preliminary data.</text>
</comment>
<evidence type="ECO:0000256" key="1">
    <source>
        <dbReference type="SAM" id="MobiDB-lite"/>
    </source>
</evidence>
<proteinExistence type="predicted"/>
<feature type="region of interest" description="Disordered" evidence="1">
    <location>
        <begin position="73"/>
        <end position="98"/>
    </location>
</feature>
<dbReference type="EMBL" id="NHTK01000969">
    <property type="protein sequence ID" value="PPR04257.1"/>
    <property type="molecule type" value="Genomic_DNA"/>
</dbReference>
<dbReference type="InParanoid" id="A0A409YMF4"/>
<organism evidence="2 3">
    <name type="scientific">Panaeolus cyanescens</name>
    <dbReference type="NCBI Taxonomy" id="181874"/>
    <lineage>
        <taxon>Eukaryota</taxon>
        <taxon>Fungi</taxon>
        <taxon>Dikarya</taxon>
        <taxon>Basidiomycota</taxon>
        <taxon>Agaricomycotina</taxon>
        <taxon>Agaricomycetes</taxon>
        <taxon>Agaricomycetidae</taxon>
        <taxon>Agaricales</taxon>
        <taxon>Agaricineae</taxon>
        <taxon>Galeropsidaceae</taxon>
        <taxon>Panaeolus</taxon>
    </lineage>
</organism>
<dbReference type="AlphaFoldDB" id="A0A409YMF4"/>
<feature type="compositionally biased region" description="Acidic residues" evidence="1">
    <location>
        <begin position="74"/>
        <end position="83"/>
    </location>
</feature>
<reference evidence="2 3" key="1">
    <citation type="journal article" date="2018" name="Evol. Lett.">
        <title>Horizontal gene cluster transfer increased hallucinogenic mushroom diversity.</title>
        <authorList>
            <person name="Reynolds H.T."/>
            <person name="Vijayakumar V."/>
            <person name="Gluck-Thaler E."/>
            <person name="Korotkin H.B."/>
            <person name="Matheny P.B."/>
            <person name="Slot J.C."/>
        </authorList>
    </citation>
    <scope>NUCLEOTIDE SEQUENCE [LARGE SCALE GENOMIC DNA]</scope>
    <source>
        <strain evidence="2 3">2629</strain>
    </source>
</reference>
<dbReference type="Proteomes" id="UP000284842">
    <property type="component" value="Unassembled WGS sequence"/>
</dbReference>
<evidence type="ECO:0000313" key="3">
    <source>
        <dbReference type="Proteomes" id="UP000284842"/>
    </source>
</evidence>
<accession>A0A409YMF4</accession>